<name>W7EJ59_BIPV3</name>
<feature type="compositionally biased region" description="Low complexity" evidence="1">
    <location>
        <begin position="55"/>
        <end position="68"/>
    </location>
</feature>
<keyword evidence="3" id="KW-1185">Reference proteome</keyword>
<dbReference type="EMBL" id="KI968746">
    <property type="protein sequence ID" value="EUN25845.1"/>
    <property type="molecule type" value="Genomic_DNA"/>
</dbReference>
<reference evidence="2 3" key="1">
    <citation type="journal article" date="2013" name="PLoS Genet.">
        <title>Comparative genome structure, secondary metabolite, and effector coding capacity across Cochliobolus pathogens.</title>
        <authorList>
            <person name="Condon B.J."/>
            <person name="Leng Y."/>
            <person name="Wu D."/>
            <person name="Bushley K.E."/>
            <person name="Ohm R.A."/>
            <person name="Otillar R."/>
            <person name="Martin J."/>
            <person name="Schackwitz W."/>
            <person name="Grimwood J."/>
            <person name="MohdZainudin N."/>
            <person name="Xue C."/>
            <person name="Wang R."/>
            <person name="Manning V.A."/>
            <person name="Dhillon B."/>
            <person name="Tu Z.J."/>
            <person name="Steffenson B.J."/>
            <person name="Salamov A."/>
            <person name="Sun H."/>
            <person name="Lowry S."/>
            <person name="LaButti K."/>
            <person name="Han J."/>
            <person name="Copeland A."/>
            <person name="Lindquist E."/>
            <person name="Barry K."/>
            <person name="Schmutz J."/>
            <person name="Baker S.E."/>
            <person name="Ciuffetti L.M."/>
            <person name="Grigoriev I.V."/>
            <person name="Zhong S."/>
            <person name="Turgeon B.G."/>
        </authorList>
    </citation>
    <scope>NUCLEOTIDE SEQUENCE [LARGE SCALE GENOMIC DNA]</scope>
    <source>
        <strain evidence="2 3">FI3</strain>
    </source>
</reference>
<protein>
    <submittedName>
        <fullName evidence="2">Uncharacterized protein</fullName>
    </submittedName>
</protein>
<organism evidence="2 3">
    <name type="scientific">Bipolaris victoriae (strain FI3)</name>
    <name type="common">Victoria blight of oats agent</name>
    <name type="synonym">Cochliobolus victoriae</name>
    <dbReference type="NCBI Taxonomy" id="930091"/>
    <lineage>
        <taxon>Eukaryota</taxon>
        <taxon>Fungi</taxon>
        <taxon>Dikarya</taxon>
        <taxon>Ascomycota</taxon>
        <taxon>Pezizomycotina</taxon>
        <taxon>Dothideomycetes</taxon>
        <taxon>Pleosporomycetidae</taxon>
        <taxon>Pleosporales</taxon>
        <taxon>Pleosporineae</taxon>
        <taxon>Pleosporaceae</taxon>
        <taxon>Bipolaris</taxon>
    </lineage>
</organism>
<gene>
    <name evidence="2" type="ORF">COCVIDRAFT_16990</name>
</gene>
<evidence type="ECO:0000313" key="3">
    <source>
        <dbReference type="Proteomes" id="UP000054337"/>
    </source>
</evidence>
<dbReference type="Proteomes" id="UP000054337">
    <property type="component" value="Unassembled WGS sequence"/>
</dbReference>
<evidence type="ECO:0000256" key="1">
    <source>
        <dbReference type="SAM" id="MobiDB-lite"/>
    </source>
</evidence>
<sequence length="105" mass="11083">MPSCDVDESCTKSGGDHQAMSNAQSMTQRHPPRQAKDLGQGPPAEEGFSHITHRTPAAPASSGPTPGANVAWQKDTQRQGPRRTMQGPLVEKARGIGGREGGKKV</sequence>
<dbReference type="GeneID" id="26251912"/>
<dbReference type="RefSeq" id="XP_014555404.1">
    <property type="nucleotide sequence ID" value="XM_014699918.1"/>
</dbReference>
<proteinExistence type="predicted"/>
<feature type="compositionally biased region" description="Polar residues" evidence="1">
    <location>
        <begin position="19"/>
        <end position="28"/>
    </location>
</feature>
<accession>W7EJ59</accession>
<feature type="region of interest" description="Disordered" evidence="1">
    <location>
        <begin position="1"/>
        <end position="105"/>
    </location>
</feature>
<dbReference type="HOGENOM" id="CLU_2236125_0_0_1"/>
<dbReference type="AlphaFoldDB" id="W7EJ59"/>
<evidence type="ECO:0000313" key="2">
    <source>
        <dbReference type="EMBL" id="EUN25845.1"/>
    </source>
</evidence>